<evidence type="ECO:0000313" key="1">
    <source>
        <dbReference type="EMBL" id="VAW73503.1"/>
    </source>
</evidence>
<organism evidence="1">
    <name type="scientific">hydrothermal vent metagenome</name>
    <dbReference type="NCBI Taxonomy" id="652676"/>
    <lineage>
        <taxon>unclassified sequences</taxon>
        <taxon>metagenomes</taxon>
        <taxon>ecological metagenomes</taxon>
    </lineage>
</organism>
<protein>
    <submittedName>
        <fullName evidence="1">Ava_C0101 and related proteins</fullName>
    </submittedName>
</protein>
<sequence>MDREIQHSGYPPLPLEAWEETKNTLHLYVQVIGKIRLALFPKMNHWWHATLYLSTRGLTTRTIPYHDGLFEIEFDFIHHVLSIKTSKGEHEQVELNGISVSQFYREVFDALSKLGIEANILAVPYDNVSKVPFENNHVDVRYDKDAVHRFWQVMVAVSSVFERFRAEYTGKSSPVHLFWHHLDLVVARFSGKRAADKEWPSNVEREAYSHEVISFGFWAGDDVVREPAFYAYVYPEPEGLMEQRLEPDAAVWSTAPGYAMAFLPYEAVRQSSDPGQAVMSFLESVYQAGTSCGGWDVKSFAL</sequence>
<feature type="non-terminal residue" evidence="1">
    <location>
        <position position="302"/>
    </location>
</feature>
<proteinExistence type="predicted"/>
<gene>
    <name evidence="1" type="ORF">MNBD_GAMMA14-2185</name>
</gene>
<dbReference type="Pfam" id="PF19459">
    <property type="entry name" value="DUF5996"/>
    <property type="match status" value="1"/>
</dbReference>
<dbReference type="InterPro" id="IPR046038">
    <property type="entry name" value="DUF5996"/>
</dbReference>
<dbReference type="EMBL" id="UOFM01000067">
    <property type="protein sequence ID" value="VAW73503.1"/>
    <property type="molecule type" value="Genomic_DNA"/>
</dbReference>
<accession>A0A3B0YB20</accession>
<dbReference type="AlphaFoldDB" id="A0A3B0YB20"/>
<name>A0A3B0YB20_9ZZZZ</name>
<reference evidence="1" key="1">
    <citation type="submission" date="2018-06" db="EMBL/GenBank/DDBJ databases">
        <authorList>
            <person name="Zhirakovskaya E."/>
        </authorList>
    </citation>
    <scope>NUCLEOTIDE SEQUENCE</scope>
</reference>